<dbReference type="Pfam" id="PF10969">
    <property type="entry name" value="DUF2771"/>
    <property type="match status" value="1"/>
</dbReference>
<keyword evidence="1" id="KW-0812">Transmembrane</keyword>
<dbReference type="InterPro" id="IPR024495">
    <property type="entry name" value="DUF2771"/>
</dbReference>
<dbReference type="InParanoid" id="C8X803"/>
<dbReference type="EMBL" id="CP001737">
    <property type="protein sequence ID" value="ACV81006.1"/>
    <property type="molecule type" value="Genomic_DNA"/>
</dbReference>
<proteinExistence type="predicted"/>
<reference evidence="2 3" key="2">
    <citation type="journal article" date="2010" name="Stand. Genomic Sci.">
        <title>Complete genome sequence of Nakamurella multipartita type strain (Y-104).</title>
        <authorList>
            <person name="Tice H."/>
            <person name="Mayilraj S."/>
            <person name="Sims D."/>
            <person name="Lapidus A."/>
            <person name="Nolan M."/>
            <person name="Lucas S."/>
            <person name="Glavina Del Rio T."/>
            <person name="Copeland A."/>
            <person name="Cheng J.F."/>
            <person name="Meincke L."/>
            <person name="Bruce D."/>
            <person name="Goodwin L."/>
            <person name="Pitluck S."/>
            <person name="Ivanova N."/>
            <person name="Mavromatis K."/>
            <person name="Ovchinnikova G."/>
            <person name="Pati A."/>
            <person name="Chen A."/>
            <person name="Palaniappan K."/>
            <person name="Land M."/>
            <person name="Hauser L."/>
            <person name="Chang Y.J."/>
            <person name="Jeffries C.D."/>
            <person name="Detter J.C."/>
            <person name="Brettin T."/>
            <person name="Rohde M."/>
            <person name="Goker M."/>
            <person name="Bristow J."/>
            <person name="Eisen J.A."/>
            <person name="Markowitz V."/>
            <person name="Hugenholtz P."/>
            <person name="Kyrpides N.C."/>
            <person name="Klenk H.P."/>
            <person name="Chen F."/>
        </authorList>
    </citation>
    <scope>NUCLEOTIDE SEQUENCE [LARGE SCALE GENOMIC DNA]</scope>
    <source>
        <strain evidence="3">ATCC 700099 / DSM 44233 / CIP 104796 / JCM 9543 / NBRC 105858 / Y-104</strain>
    </source>
</reference>
<dbReference type="HOGENOM" id="CLU_111048_1_0_11"/>
<feature type="transmembrane region" description="Helical" evidence="1">
    <location>
        <begin position="21"/>
        <end position="41"/>
    </location>
</feature>
<protein>
    <submittedName>
        <fullName evidence="2">Uncharacterized protein</fullName>
    </submittedName>
</protein>
<dbReference type="KEGG" id="nml:Namu_4730"/>
<name>C8X803_NAKMY</name>
<evidence type="ECO:0000313" key="3">
    <source>
        <dbReference type="Proteomes" id="UP000002218"/>
    </source>
</evidence>
<dbReference type="STRING" id="479431.Namu_4730"/>
<accession>C8X803</accession>
<reference evidence="3" key="1">
    <citation type="submission" date="2009-09" db="EMBL/GenBank/DDBJ databases">
        <title>The complete genome of Nakamurella multipartita DSM 44233.</title>
        <authorList>
            <consortium name="US DOE Joint Genome Institute (JGI-PGF)"/>
            <person name="Lucas S."/>
            <person name="Copeland A."/>
            <person name="Lapidus A."/>
            <person name="Glavina del Rio T."/>
            <person name="Dalin E."/>
            <person name="Tice H."/>
            <person name="Bruce D."/>
            <person name="Goodwin L."/>
            <person name="Pitluck S."/>
            <person name="Kyrpides N."/>
            <person name="Mavromatis K."/>
            <person name="Ivanova N."/>
            <person name="Ovchinnikova G."/>
            <person name="Sims D."/>
            <person name="Meincke L."/>
            <person name="Brettin T."/>
            <person name="Detter J.C."/>
            <person name="Han C."/>
            <person name="Larimer F."/>
            <person name="Land M."/>
            <person name="Hauser L."/>
            <person name="Markowitz V."/>
            <person name="Cheng J.-F."/>
            <person name="Hugenholtz P."/>
            <person name="Woyke T."/>
            <person name="Wu D."/>
            <person name="Klenk H.-P."/>
            <person name="Eisen J.A."/>
        </authorList>
    </citation>
    <scope>NUCLEOTIDE SEQUENCE [LARGE SCALE GENOMIC DNA]</scope>
    <source>
        <strain evidence="3">ATCC 700099 / DSM 44233 / CIP 104796 / JCM 9543 / NBRC 105858 / Y-104</strain>
    </source>
</reference>
<keyword evidence="1" id="KW-1133">Transmembrane helix</keyword>
<keyword evidence="1" id="KW-0472">Membrane</keyword>
<dbReference type="RefSeq" id="WP_015749820.1">
    <property type="nucleotide sequence ID" value="NC_013235.1"/>
</dbReference>
<sequence precursor="true">MTDLRPLRTETERAGRRPRRWLVLVGGVGLTLALTACTAPLPDVTFYGNRAAVSSGPTRWCTLDYTAQTVNCTETPADQAPRLSLRPGQPVQINVPSAVADQPWTVYFGYINEAGELQTGRSEIFSDGRLAYTLHPFNETDQFVYVEVRSGFELTPGTAGGVEYASTQGWSLRVDPAAPAAGTNE</sequence>
<gene>
    <name evidence="2" type="ordered locus">Namu_4730</name>
</gene>
<keyword evidence="3" id="KW-1185">Reference proteome</keyword>
<organism evidence="2 3">
    <name type="scientific">Nakamurella multipartita (strain ATCC 700099 / DSM 44233 / CIP 104796 / JCM 9543 / NBRC 105858 / Y-104)</name>
    <name type="common">Microsphaera multipartita</name>
    <dbReference type="NCBI Taxonomy" id="479431"/>
    <lineage>
        <taxon>Bacteria</taxon>
        <taxon>Bacillati</taxon>
        <taxon>Actinomycetota</taxon>
        <taxon>Actinomycetes</taxon>
        <taxon>Nakamurellales</taxon>
        <taxon>Nakamurellaceae</taxon>
        <taxon>Nakamurella</taxon>
    </lineage>
</organism>
<dbReference type="Proteomes" id="UP000002218">
    <property type="component" value="Chromosome"/>
</dbReference>
<dbReference type="AlphaFoldDB" id="C8X803"/>
<evidence type="ECO:0000256" key="1">
    <source>
        <dbReference type="SAM" id="Phobius"/>
    </source>
</evidence>
<evidence type="ECO:0000313" key="2">
    <source>
        <dbReference type="EMBL" id="ACV81006.1"/>
    </source>
</evidence>